<dbReference type="Gene3D" id="2.60.40.10">
    <property type="entry name" value="Immunoglobulins"/>
    <property type="match status" value="1"/>
</dbReference>
<reference evidence="2" key="1">
    <citation type="submission" date="2016-10" db="EMBL/GenBank/DDBJ databases">
        <authorList>
            <person name="Varghese N."/>
            <person name="Submissions S."/>
        </authorList>
    </citation>
    <scope>NUCLEOTIDE SEQUENCE [LARGE SCALE GENOMIC DNA]</scope>
    <source>
        <strain evidence="2">S9</strain>
    </source>
</reference>
<dbReference type="OrthoDB" id="293122at186817"/>
<keyword evidence="2" id="KW-1185">Reference proteome</keyword>
<dbReference type="STRING" id="1601833.SAMN05518684_10433"/>
<evidence type="ECO:0000313" key="2">
    <source>
        <dbReference type="Proteomes" id="UP000198571"/>
    </source>
</evidence>
<protein>
    <submittedName>
        <fullName evidence="1">Uncharacterized protein</fullName>
    </submittedName>
</protein>
<gene>
    <name evidence="1" type="ORF">SAMN05518684_10433</name>
</gene>
<dbReference type="RefSeq" id="WP_143051198.1">
    <property type="nucleotide sequence ID" value="NZ_FOGT01000004.1"/>
</dbReference>
<sequence length="84" mass="9751">MLPVQEVEGEIPDENYSVTFSVEMPEETPDEDIFLVGDFNEWNESDEDFVLEQVEGHLYEITLEGQAHQRFLGYGRKNKVQALE</sequence>
<organism evidence="1 2">
    <name type="scientific">Salipaludibacillus aurantiacus</name>
    <dbReference type="NCBI Taxonomy" id="1601833"/>
    <lineage>
        <taxon>Bacteria</taxon>
        <taxon>Bacillati</taxon>
        <taxon>Bacillota</taxon>
        <taxon>Bacilli</taxon>
        <taxon>Bacillales</taxon>
        <taxon>Bacillaceae</taxon>
    </lineage>
</organism>
<name>A0A1H9S707_9BACI</name>
<accession>A0A1H9S707</accession>
<evidence type="ECO:0000313" key="1">
    <source>
        <dbReference type="EMBL" id="SER80153.1"/>
    </source>
</evidence>
<dbReference type="EMBL" id="FOGT01000004">
    <property type="protein sequence ID" value="SER80153.1"/>
    <property type="molecule type" value="Genomic_DNA"/>
</dbReference>
<proteinExistence type="predicted"/>
<dbReference type="InterPro" id="IPR013783">
    <property type="entry name" value="Ig-like_fold"/>
</dbReference>
<dbReference type="AlphaFoldDB" id="A0A1H9S707"/>
<dbReference type="Proteomes" id="UP000198571">
    <property type="component" value="Unassembled WGS sequence"/>
</dbReference>